<dbReference type="Pfam" id="PF00248">
    <property type="entry name" value="Aldo_ket_red"/>
    <property type="match status" value="1"/>
</dbReference>
<dbReference type="InterPro" id="IPR036812">
    <property type="entry name" value="NAD(P)_OxRdtase_dom_sf"/>
</dbReference>
<dbReference type="InterPro" id="IPR053135">
    <property type="entry name" value="AKR2_Oxidoreductase"/>
</dbReference>
<protein>
    <submittedName>
        <fullName evidence="2">Aldo/keto reductase</fullName>
    </submittedName>
</protein>
<gene>
    <name evidence="2" type="ORF">C8Z91_29795</name>
</gene>
<reference evidence="2 3" key="1">
    <citation type="submission" date="2018-03" db="EMBL/GenBank/DDBJ databases">
        <title>Genome sequence of Paenibacillus elgii strain AC13 an antimicrobial compound producing bacteria.</title>
        <authorList>
            <person name="Kurokawa A.S."/>
            <person name="Araujo J.F."/>
            <person name="Costa R.A."/>
            <person name="Ortega D.B."/>
            <person name="Pires A.S."/>
            <person name="Pappas G.J.Jr."/>
            <person name="Franco O.L."/>
            <person name="Barreto C."/>
            <person name="Magalhaes B.S."/>
            <person name="Kruger R.H."/>
        </authorList>
    </citation>
    <scope>NUCLEOTIDE SEQUENCE [LARGE SCALE GENOMIC DNA]</scope>
    <source>
        <strain evidence="2 3">AC13</strain>
    </source>
</reference>
<sequence>MKYRKLGKTNMKVSVIGVGTWQFGGEWGKPFTQEEADAILDEAKACGINLIDTAECYGDHTSESLIGSYISRGRREDWVIATKFGHKFHAHLDRSQEWSPQAVLAQLDASLKALQTDYIDLYQFHSGTDEAFDQDELWTLLDKQVQAGKIRHLGTSIGSNDNLHQTNASERVNSKVIQVVYNRLDRKPEERVFPSCERQGLGVLARVPLASGYLSGKYNPGASFAENDVRHRHDPEQTRLKLEEVKRIREHEVPEGMDMATWALAWCLKHPAVSAVIPGCKSRQQVIANAAAARYVGDGHPQAWQKTNVE</sequence>
<dbReference type="SUPFAM" id="SSF51430">
    <property type="entry name" value="NAD(P)-linked oxidoreductase"/>
    <property type="match status" value="1"/>
</dbReference>
<proteinExistence type="predicted"/>
<accession>A0A2T6FUP6</accession>
<dbReference type="PANTHER" id="PTHR43312:SF1">
    <property type="entry name" value="NADP-DEPENDENT OXIDOREDUCTASE DOMAIN-CONTAINING PROTEIN"/>
    <property type="match status" value="1"/>
</dbReference>
<dbReference type="PANTHER" id="PTHR43312">
    <property type="entry name" value="D-THREO-ALDOSE 1-DEHYDROGENASE"/>
    <property type="match status" value="1"/>
</dbReference>
<evidence type="ECO:0000313" key="3">
    <source>
        <dbReference type="Proteomes" id="UP000244184"/>
    </source>
</evidence>
<dbReference type="CDD" id="cd19086">
    <property type="entry name" value="AKR_AKR11C1"/>
    <property type="match status" value="1"/>
</dbReference>
<evidence type="ECO:0000313" key="2">
    <source>
        <dbReference type="EMBL" id="PUA35606.1"/>
    </source>
</evidence>
<organism evidence="2 3">
    <name type="scientific">Paenibacillus elgii</name>
    <dbReference type="NCBI Taxonomy" id="189691"/>
    <lineage>
        <taxon>Bacteria</taxon>
        <taxon>Bacillati</taxon>
        <taxon>Bacillota</taxon>
        <taxon>Bacilli</taxon>
        <taxon>Bacillales</taxon>
        <taxon>Paenibacillaceae</taxon>
        <taxon>Paenibacillus</taxon>
    </lineage>
</organism>
<comment type="caution">
    <text evidence="2">The sequence shown here is derived from an EMBL/GenBank/DDBJ whole genome shotgun (WGS) entry which is preliminary data.</text>
</comment>
<dbReference type="Gene3D" id="3.20.20.100">
    <property type="entry name" value="NADP-dependent oxidoreductase domain"/>
    <property type="match status" value="1"/>
</dbReference>
<dbReference type="Proteomes" id="UP000244184">
    <property type="component" value="Unassembled WGS sequence"/>
</dbReference>
<dbReference type="EMBL" id="PYHP01000080">
    <property type="protein sequence ID" value="PUA35606.1"/>
    <property type="molecule type" value="Genomic_DNA"/>
</dbReference>
<dbReference type="AlphaFoldDB" id="A0A2T6FUP6"/>
<dbReference type="RefSeq" id="WP_108534465.1">
    <property type="nucleotide sequence ID" value="NZ_PYHP01000080.1"/>
</dbReference>
<evidence type="ECO:0000259" key="1">
    <source>
        <dbReference type="Pfam" id="PF00248"/>
    </source>
</evidence>
<name>A0A2T6FUP6_9BACL</name>
<dbReference type="InterPro" id="IPR023210">
    <property type="entry name" value="NADP_OxRdtase_dom"/>
</dbReference>
<feature type="domain" description="NADP-dependent oxidoreductase" evidence="1">
    <location>
        <begin position="16"/>
        <end position="293"/>
    </location>
</feature>